<dbReference type="PANTHER" id="PTHR14136">
    <property type="entry name" value="BTB_POZ DOMAIN-CONTAINING PROTEIN KCTD9"/>
    <property type="match status" value="1"/>
</dbReference>
<name>A0ABR8CNM5_9NOST</name>
<keyword evidence="3" id="KW-1185">Reference proteome</keyword>
<gene>
    <name evidence="2" type="ORF">H6G18_09580</name>
</gene>
<dbReference type="SUPFAM" id="SSF141571">
    <property type="entry name" value="Pentapeptide repeat-like"/>
    <property type="match status" value="1"/>
</dbReference>
<accession>A0ABR8CNM5</accession>
<reference evidence="2 3" key="1">
    <citation type="journal article" date="2020" name="ISME J.">
        <title>Comparative genomics reveals insights into cyanobacterial evolution and habitat adaptation.</title>
        <authorList>
            <person name="Chen M.Y."/>
            <person name="Teng W.K."/>
            <person name="Zhao L."/>
            <person name="Hu C.X."/>
            <person name="Zhou Y.K."/>
            <person name="Han B.P."/>
            <person name="Song L.R."/>
            <person name="Shu W.S."/>
        </authorList>
    </citation>
    <scope>NUCLEOTIDE SEQUENCE [LARGE SCALE GENOMIC DNA]</scope>
    <source>
        <strain evidence="2 3">FACHB-260</strain>
    </source>
</reference>
<proteinExistence type="predicted"/>
<evidence type="ECO:0000313" key="3">
    <source>
        <dbReference type="Proteomes" id="UP000607281"/>
    </source>
</evidence>
<organism evidence="2 3">
    <name type="scientific">Anabaena subtropica FACHB-260</name>
    <dbReference type="NCBI Taxonomy" id="2692884"/>
    <lineage>
        <taxon>Bacteria</taxon>
        <taxon>Bacillati</taxon>
        <taxon>Cyanobacteriota</taxon>
        <taxon>Cyanophyceae</taxon>
        <taxon>Nostocales</taxon>
        <taxon>Nostocaceae</taxon>
        <taxon>Anabaena</taxon>
    </lineage>
</organism>
<sequence length="377" mass="42776">MKSKDRNTKISDENNEFDVFVSYEESEPDISSKTKRKTPNKYCEWIKKIISNNVKGISLIAVLPIIATVVGNYISQQRYYDELLGKYLELMEKYLIQDKLYVNYLEMDHIEKEHLNTNDEEKKKDFQKDFQQRQAEFLQARNLARSTTENMLRSFSRNDGICLPINSFPITIETFPGNNEYLMINPCIPGTTKNPERRQLLLSFLSEAGLGFKNIVDGTIPKEPSQSFLEGIYLGSLQNNKGLNLEEINLSRAILRNANLIYANLIGANLTSADLTSSRLHYAILPSAYLTDANLTDARLDYANLEKARFIDANLKRANLTRANLQGADLTRANLKDADLTRANLKDADLTDANLKDAKLCNTILPNGKISDCPKNE</sequence>
<feature type="transmembrane region" description="Helical" evidence="1">
    <location>
        <begin position="56"/>
        <end position="74"/>
    </location>
</feature>
<dbReference type="Proteomes" id="UP000607281">
    <property type="component" value="Unassembled WGS sequence"/>
</dbReference>
<keyword evidence="1" id="KW-0812">Transmembrane</keyword>
<dbReference type="Pfam" id="PF00805">
    <property type="entry name" value="Pentapeptide"/>
    <property type="match status" value="3"/>
</dbReference>
<protein>
    <submittedName>
        <fullName evidence="2">Pentapeptide repeat-containing protein</fullName>
    </submittedName>
</protein>
<dbReference type="PANTHER" id="PTHR14136:SF17">
    <property type="entry name" value="BTB_POZ DOMAIN-CONTAINING PROTEIN KCTD9"/>
    <property type="match status" value="1"/>
</dbReference>
<dbReference type="RefSeq" id="WP_190406847.1">
    <property type="nucleotide sequence ID" value="NZ_JACJRF010000012.1"/>
</dbReference>
<keyword evidence="1" id="KW-0472">Membrane</keyword>
<comment type="caution">
    <text evidence="2">The sequence shown here is derived from an EMBL/GenBank/DDBJ whole genome shotgun (WGS) entry which is preliminary data.</text>
</comment>
<dbReference type="InterPro" id="IPR051082">
    <property type="entry name" value="Pentapeptide-BTB/POZ_domain"/>
</dbReference>
<dbReference type="EMBL" id="JACJRF010000012">
    <property type="protein sequence ID" value="MBD2344396.1"/>
    <property type="molecule type" value="Genomic_DNA"/>
</dbReference>
<evidence type="ECO:0000313" key="2">
    <source>
        <dbReference type="EMBL" id="MBD2344396.1"/>
    </source>
</evidence>
<dbReference type="Gene3D" id="2.160.20.80">
    <property type="entry name" value="E3 ubiquitin-protein ligase SopA"/>
    <property type="match status" value="1"/>
</dbReference>
<evidence type="ECO:0000256" key="1">
    <source>
        <dbReference type="SAM" id="Phobius"/>
    </source>
</evidence>
<keyword evidence="1" id="KW-1133">Transmembrane helix</keyword>
<dbReference type="InterPro" id="IPR001646">
    <property type="entry name" value="5peptide_repeat"/>
</dbReference>